<dbReference type="Proteomes" id="UP000585836">
    <property type="component" value="Unassembled WGS sequence"/>
</dbReference>
<dbReference type="EMBL" id="JACHJK010000010">
    <property type="protein sequence ID" value="MBB5929849.1"/>
    <property type="molecule type" value="Genomic_DNA"/>
</dbReference>
<gene>
    <name evidence="3" type="ORF">FHS34_005340</name>
</gene>
<feature type="signal peptide" evidence="2">
    <location>
        <begin position="1"/>
        <end position="24"/>
    </location>
</feature>
<dbReference type="AlphaFoldDB" id="A0A7W9UTR3"/>
<proteinExistence type="predicted"/>
<accession>A0A7W9UTR3</accession>
<feature type="region of interest" description="Disordered" evidence="1">
    <location>
        <begin position="29"/>
        <end position="58"/>
    </location>
</feature>
<protein>
    <recommendedName>
        <fullName evidence="5">Secreted protein</fullName>
    </recommendedName>
</protein>
<feature type="chain" id="PRO_5039453494" description="Secreted protein" evidence="2">
    <location>
        <begin position="25"/>
        <end position="58"/>
    </location>
</feature>
<keyword evidence="2" id="KW-0732">Signal</keyword>
<comment type="caution">
    <text evidence="3">The sequence shown here is derived from an EMBL/GenBank/DDBJ whole genome shotgun (WGS) entry which is preliminary data.</text>
</comment>
<sequence length="58" mass="5843">MRKPRMVASALAGTALLFLPLLLAVGAGQGAGDAPNGDLPWTSVSAHGSAAENDLPWT</sequence>
<reference evidence="3 4" key="1">
    <citation type="submission" date="2020-08" db="EMBL/GenBank/DDBJ databases">
        <title>Genomic Encyclopedia of Type Strains, Phase III (KMG-III): the genomes of soil and plant-associated and newly described type strains.</title>
        <authorList>
            <person name="Whitman W."/>
        </authorList>
    </citation>
    <scope>NUCLEOTIDE SEQUENCE [LARGE SCALE GENOMIC DNA]</scope>
    <source>
        <strain evidence="3 4">CECT 3313</strain>
    </source>
</reference>
<keyword evidence="4" id="KW-1185">Reference proteome</keyword>
<organism evidence="3 4">
    <name type="scientific">Streptomyces echinatus</name>
    <dbReference type="NCBI Taxonomy" id="67293"/>
    <lineage>
        <taxon>Bacteria</taxon>
        <taxon>Bacillati</taxon>
        <taxon>Actinomycetota</taxon>
        <taxon>Actinomycetes</taxon>
        <taxon>Kitasatosporales</taxon>
        <taxon>Streptomycetaceae</taxon>
        <taxon>Streptomyces</taxon>
    </lineage>
</organism>
<evidence type="ECO:0008006" key="5">
    <source>
        <dbReference type="Google" id="ProtNLM"/>
    </source>
</evidence>
<evidence type="ECO:0000313" key="3">
    <source>
        <dbReference type="EMBL" id="MBB5929849.1"/>
    </source>
</evidence>
<evidence type="ECO:0000256" key="2">
    <source>
        <dbReference type="SAM" id="SignalP"/>
    </source>
</evidence>
<evidence type="ECO:0000313" key="4">
    <source>
        <dbReference type="Proteomes" id="UP000585836"/>
    </source>
</evidence>
<evidence type="ECO:0000256" key="1">
    <source>
        <dbReference type="SAM" id="MobiDB-lite"/>
    </source>
</evidence>
<dbReference type="RefSeq" id="WP_184969751.1">
    <property type="nucleotide sequence ID" value="NZ_BAAAWF010000049.1"/>
</dbReference>
<name>A0A7W9UTR3_9ACTN</name>